<dbReference type="Proteomes" id="UP000192257">
    <property type="component" value="Unassembled WGS sequence"/>
</dbReference>
<feature type="compositionally biased region" description="Polar residues" evidence="2">
    <location>
        <begin position="1189"/>
        <end position="1215"/>
    </location>
</feature>
<feature type="coiled-coil region" evidence="1">
    <location>
        <begin position="759"/>
        <end position="852"/>
    </location>
</feature>
<comment type="caution">
    <text evidence="3">The sequence shown here is derived from an EMBL/GenBank/DDBJ whole genome shotgun (WGS) entry which is preliminary data.</text>
</comment>
<dbReference type="RefSeq" id="XP_028879445.1">
    <property type="nucleotide sequence ID" value="XM_029029176.1"/>
</dbReference>
<accession>A0A1X0NMK5</accession>
<keyword evidence="4" id="KW-1185">Reference proteome</keyword>
<feature type="coiled-coil region" evidence="1">
    <location>
        <begin position="674"/>
        <end position="723"/>
    </location>
</feature>
<sequence>MSEYKTPGRQASTLTLNAGNNGSVGRRVVRSALELLADTASPELLKQQAPPSCTSGPRKQKFTVTYATDPPGRVEEIMPGSPLNRTLPPQQEQKWSSLTTGVVGCDDVSSGSVGGGCSVIEEPSTLLFLSPASSTTGGDSAVKKRLFKKRKKAIRLTDSSKKLAATAAAAASREKWHMDESDRDNDEDKKNISGSSSSRRKSPRDNDNLLSRSEPLFTEEEVRHRISLALKAYETQRDAEEESVLQEVGHEIETQNERYEKLLQEKEAIAAERDVLQEKMEQLARECESLQSTIAELHQELQEERDKVGRVEVELCHAQDEKRLATTNMQQELNFERAQWNLAQEEMRRQINEFETQLQIRASEWRELQDSMDFKESERVRLSEQLEISQKEIHQRKQQMDELKSSNAELQELARAKDALIRQLQHKVQETEKIVRQTTASTRDEQTQHESRLRGVEEALKQQTDEVRRNIHRIHMLEADQVKAEKTAKALRRTIRDTLSGFTELQSALETLVETFGTRQRPAPLIQRGLKGALFPPERREVETLLTSRRDFTSSAGGVFIRGESVETDQDCETVMMLEEENEEEDSLLGLVTHKELREDLKKNRFVSKKAESTKQQKQNHIQQKQSSLQQSASRKGTLESGKDEGDDCGRLQRCQRQCERLLETLHQVFLQRQKEYRRHIERLEAQQKDQSNQELIRCREELTACQAKYEESQKQQQQLSQEFRRRSSEVQHLETKLAEMRTVEQGAKAQQKRLLVSVEELQRERGILQLQLEASQQECVELREQCESIRSETGQAQERLRRLEEQQHTREEEHKAKEKALAKLARLTEKLKKTEMDCQSLRDENDLLSTKVKSMLLQLQTARMHRSKVVTQPTQHQQEQREELNRLTKELGALRQLQESAVQVQAKERDKSESSLSKLRAQNEELREKLVQEQRALADIRNEAELERRAEAATLRTLLTIHQGSSEASNEVCTGGGTREEVQQRLFDSTPRSHVRERSNSVVTTDGVGKNNNNNNNNNTGAVYVEMTTAEMRGQAVSLAQRAVLELARLREALAQGSSLESSETKNKKNNTKSSNNNTKLEEFRAVEKLAWEAAQQSAVRRRSSGGDEWDANALPPPPRVTPMLRSAIQPVQKLQRQDQENSVKTPNRRSVSHKSPSPRQLDVDVISAGMLKNAAISTRSLPRNCTISSSLTSMGGVSRSHSGQRVLDGSNSPGRPPMLRAASAR</sequence>
<evidence type="ECO:0000256" key="1">
    <source>
        <dbReference type="SAM" id="Coils"/>
    </source>
</evidence>
<dbReference type="AlphaFoldDB" id="A0A1X0NMK5"/>
<evidence type="ECO:0000256" key="2">
    <source>
        <dbReference type="SAM" id="MobiDB-lite"/>
    </source>
</evidence>
<feature type="region of interest" description="Disordered" evidence="2">
    <location>
        <begin position="435"/>
        <end position="454"/>
    </location>
</feature>
<keyword evidence="1" id="KW-0175">Coiled coil</keyword>
<feature type="compositionally biased region" description="Basic and acidic residues" evidence="2">
    <location>
        <begin position="637"/>
        <end position="649"/>
    </location>
</feature>
<organism evidence="3 4">
    <name type="scientific">Trypanosoma theileri</name>
    <dbReference type="NCBI Taxonomy" id="67003"/>
    <lineage>
        <taxon>Eukaryota</taxon>
        <taxon>Discoba</taxon>
        <taxon>Euglenozoa</taxon>
        <taxon>Kinetoplastea</taxon>
        <taxon>Metakinetoplastina</taxon>
        <taxon>Trypanosomatida</taxon>
        <taxon>Trypanosomatidae</taxon>
        <taxon>Trypanosoma</taxon>
    </lineage>
</organism>
<dbReference type="VEuPathDB" id="TriTrypDB:TM35_000351230"/>
<dbReference type="STRING" id="67003.A0A1X0NMK5"/>
<reference evidence="3 4" key="1">
    <citation type="submission" date="2017-03" db="EMBL/GenBank/DDBJ databases">
        <title>An alternative strategy for trypanosome survival in the mammalian bloodstream revealed through genome and transcriptome analysis of the ubiquitous bovine parasite Trypanosoma (Megatrypanum) theileri.</title>
        <authorList>
            <person name="Kelly S."/>
            <person name="Ivens A."/>
            <person name="Mott A."/>
            <person name="O'Neill E."/>
            <person name="Emms D."/>
            <person name="Macleod O."/>
            <person name="Voorheis P."/>
            <person name="Matthews J."/>
            <person name="Matthews K."/>
            <person name="Carrington M."/>
        </authorList>
    </citation>
    <scope>NUCLEOTIDE SEQUENCE [LARGE SCALE GENOMIC DNA]</scope>
    <source>
        <strain evidence="3">Edinburgh</strain>
    </source>
</reference>
<feature type="region of interest" description="Disordered" evidence="2">
    <location>
        <begin position="160"/>
        <end position="213"/>
    </location>
</feature>
<gene>
    <name evidence="3" type="ORF">TM35_000351230</name>
</gene>
<protein>
    <submittedName>
        <fullName evidence="3">Uncharacterized protein</fullName>
    </submittedName>
</protein>
<feature type="region of interest" description="Disordered" evidence="2">
    <location>
        <begin position="1"/>
        <end position="23"/>
    </location>
</feature>
<evidence type="ECO:0000313" key="4">
    <source>
        <dbReference type="Proteomes" id="UP000192257"/>
    </source>
</evidence>
<feature type="coiled-coil region" evidence="1">
    <location>
        <begin position="878"/>
        <end position="951"/>
    </location>
</feature>
<dbReference type="EMBL" id="NBCO01000035">
    <property type="protein sequence ID" value="ORC85379.1"/>
    <property type="molecule type" value="Genomic_DNA"/>
</dbReference>
<feature type="region of interest" description="Disordered" evidence="2">
    <location>
        <begin position="988"/>
        <end position="1020"/>
    </location>
</feature>
<feature type="region of interest" description="Disordered" evidence="2">
    <location>
        <begin position="1056"/>
        <end position="1082"/>
    </location>
</feature>
<dbReference type="OrthoDB" id="267599at2759"/>
<feature type="compositionally biased region" description="Low complexity" evidence="2">
    <location>
        <begin position="616"/>
        <end position="634"/>
    </location>
</feature>
<feature type="compositionally biased region" description="Polar residues" evidence="2">
    <location>
        <begin position="9"/>
        <end position="23"/>
    </location>
</feature>
<feature type="region of interest" description="Disordered" evidence="2">
    <location>
        <begin position="1189"/>
        <end position="1227"/>
    </location>
</feature>
<evidence type="ECO:0000313" key="3">
    <source>
        <dbReference type="EMBL" id="ORC85379.1"/>
    </source>
</evidence>
<feature type="compositionally biased region" description="Basic and acidic residues" evidence="2">
    <location>
        <begin position="172"/>
        <end position="191"/>
    </location>
</feature>
<feature type="region of interest" description="Disordered" evidence="2">
    <location>
        <begin position="608"/>
        <end position="649"/>
    </location>
</feature>
<name>A0A1X0NMK5_9TRYP</name>
<feature type="compositionally biased region" description="Basic and acidic residues" evidence="2">
    <location>
        <begin position="442"/>
        <end position="454"/>
    </location>
</feature>
<proteinExistence type="predicted"/>
<dbReference type="GeneID" id="39988956"/>
<feature type="region of interest" description="Disordered" evidence="2">
    <location>
        <begin position="1098"/>
        <end position="1164"/>
    </location>
</feature>